<feature type="transmembrane region" description="Helical" evidence="1">
    <location>
        <begin position="243"/>
        <end position="261"/>
    </location>
</feature>
<gene>
    <name evidence="2" type="ORF">HINF_LOCUS750</name>
</gene>
<accession>A0ABP1GFC0</accession>
<evidence type="ECO:0000256" key="1">
    <source>
        <dbReference type="SAM" id="Phobius"/>
    </source>
</evidence>
<dbReference type="Proteomes" id="UP001642409">
    <property type="component" value="Unassembled WGS sequence"/>
</dbReference>
<evidence type="ECO:0000313" key="2">
    <source>
        <dbReference type="EMBL" id="CAL5970810.1"/>
    </source>
</evidence>
<evidence type="ECO:0000313" key="3">
    <source>
        <dbReference type="Proteomes" id="UP001642409"/>
    </source>
</evidence>
<keyword evidence="3" id="KW-1185">Reference proteome</keyword>
<organism evidence="2 3">
    <name type="scientific">Hexamita inflata</name>
    <dbReference type="NCBI Taxonomy" id="28002"/>
    <lineage>
        <taxon>Eukaryota</taxon>
        <taxon>Metamonada</taxon>
        <taxon>Diplomonadida</taxon>
        <taxon>Hexamitidae</taxon>
        <taxon>Hexamitinae</taxon>
        <taxon>Hexamita</taxon>
    </lineage>
</organism>
<comment type="caution">
    <text evidence="2">The sequence shown here is derived from an EMBL/GenBank/DDBJ whole genome shotgun (WGS) entry which is preliminary data.</text>
</comment>
<dbReference type="EMBL" id="CAXDID020000001">
    <property type="protein sequence ID" value="CAL5970810.1"/>
    <property type="molecule type" value="Genomic_DNA"/>
</dbReference>
<name>A0ABP1GFC0_9EUKA</name>
<sequence length="338" mass="39235">MVIGQYQNQQQHGDIQFVLFVQLNAEFRTFCLTFVQILIISLLSLESKLEWGGSMHTLGNFSNLSVLLASSQGEAVSASGVLAEALWLDGRILILGFDFSDLDLVDEGQDASDVLLNVREAVGSGWGAATFSLGNAKREEFLSESLQFVLEVVKAKSDEIFTRELLVYCVRFIFIMISTYSSNPKEKVWNANILFYMNVIKLIHIFNNKMSERQIIQKKDKQTQNSIQSYDNKSLKLKKATNIAIFLTFFTIIFTIIFEIYCRKHKYDLQKYITKNIRRIHKQRIEYMQRLENDSTLQSSYYREHTDNLEPWQQGRHMWLRDQLIYQKVDGTVVTNNE</sequence>
<protein>
    <submittedName>
        <fullName evidence="2">Hypothetical_protein</fullName>
    </submittedName>
</protein>
<proteinExistence type="predicted"/>
<keyword evidence="1" id="KW-0472">Membrane</keyword>
<keyword evidence="1" id="KW-0812">Transmembrane</keyword>
<keyword evidence="1" id="KW-1133">Transmembrane helix</keyword>
<reference evidence="2 3" key="1">
    <citation type="submission" date="2024-07" db="EMBL/GenBank/DDBJ databases">
        <authorList>
            <person name="Akdeniz Z."/>
        </authorList>
    </citation>
    <scope>NUCLEOTIDE SEQUENCE [LARGE SCALE GENOMIC DNA]</scope>
</reference>